<reference evidence="3" key="1">
    <citation type="submission" date="2021-02" db="EMBL/GenBank/DDBJ databases">
        <authorList>
            <person name="Nowell W R."/>
        </authorList>
    </citation>
    <scope>NUCLEOTIDE SEQUENCE</scope>
</reference>
<feature type="region of interest" description="Disordered" evidence="2">
    <location>
        <begin position="632"/>
        <end position="669"/>
    </location>
</feature>
<feature type="region of interest" description="Disordered" evidence="2">
    <location>
        <begin position="911"/>
        <end position="944"/>
    </location>
</feature>
<dbReference type="AlphaFoldDB" id="A0A814WZD3"/>
<dbReference type="EMBL" id="CAJOBC010008994">
    <property type="protein sequence ID" value="CAF3976312.1"/>
    <property type="molecule type" value="Genomic_DNA"/>
</dbReference>
<proteinExistence type="predicted"/>
<accession>A0A814WZD3</accession>
<name>A0A814WZD3_9BILA</name>
<evidence type="ECO:0000256" key="1">
    <source>
        <dbReference type="SAM" id="Coils"/>
    </source>
</evidence>
<evidence type="ECO:0000313" key="5">
    <source>
        <dbReference type="Proteomes" id="UP000663829"/>
    </source>
</evidence>
<dbReference type="FunFam" id="2.40.128.180:FF:000001">
    <property type="entry name" value="Fas apoptotic inhibitory molecule 1"/>
    <property type="match status" value="1"/>
</dbReference>
<sequence length="1076" mass="128179">MLLNMSDIVGQWQVALSDGVHKIEFEHGTTSGKRVIRVDDKEIYRNDWLFKLVGKEHFKIGKHSCTVNIDAISGFAYEYTLEIDGKPLQKFSENRSKISRTWTLKLDGELYRIVLEKDTLDVWLNGKRIEVDGEFTDEGTETHFTIDTPKTSHHAVVKAVSSGHRRSDDSMTDASHKDLYKWENRKKYSASKVSSKKYDDIKVWLREVEHASTNAVETVFSRSSGKHGGKILADKCAEYAKTNETAYSEAREILDEWVQTKLRLEAGLDDSDDDEQQQLGVVRAVKEACNLSMSDEFNFIYDQPKDIITFNNPSLYYETHDEVDLVKDILHDLRTKDVINRQNLKIIEQTKPETIDIQTKIELRHQKVKENHEQMQREREIKKKQIQAKKEAETQARLLILKEERERALKAKQEEEEIERHVISIRKEMNEKRYQDDEQRKQYREFEHAKLERIKAEDERQRKEEELQKLKEISLKEQQDLKEKKLSHLVEDFIRMKGLTILQKNFSSWLNVVLDRRIQMGRAAALADWKLLFRSFNWWRSTVRTTKVEQETVLHVSEMQKINVQMQKAINHYDKTLLRRSMINWQIYIRNELIAKNLQHEQQQTKQKINAFLEAATTGRLWSNTDEKLDKPKMTITGRKNGTVSQLSSRTRSTEPSDNKFHQRPSTTSETNFDIKLDDFFQTPSQQQIIKTAPPMVTDTRRMHLDFEELSSSDEDESKKRQREKRIKREMAEHKSSARVLSTFENRYKTQMKMLNEQNRLLKEQQRMIAELKFNQDQQSLRQQISNLEELKAQQTETEQMHRKQLTSDRRHATAIIHAFNNGELKKRSNSISKTLSERSNEADNIQNTSESQTNRTKVLDLSSISTSSKQTEFVKNMEERAKRRQMLKTEREEKRRQIEDEKLAKVQTLMEEKRQQEEEEKRVKAEQSREKRRMDKEREEEKKRLEERLKTLNEKADAHYRIYVIRYYGFNQFKALISLKKEQILVADEHYNFMLMNRVLINWYDVLTVERTHYRTLTDNFYNSTIVRRYFQSWQRFKQQQVIAEERAERHCDFKLKQRLFKCWQDYTQTEVIRL</sequence>
<dbReference type="PANTHER" id="PTHR13088:SF3">
    <property type="entry name" value="FAS APOPTOTIC INHIBITORY MOLECULE 1"/>
    <property type="match status" value="1"/>
</dbReference>
<feature type="region of interest" description="Disordered" evidence="2">
    <location>
        <begin position="707"/>
        <end position="734"/>
    </location>
</feature>
<feature type="compositionally biased region" description="Polar residues" evidence="2">
    <location>
        <begin position="843"/>
        <end position="859"/>
    </location>
</feature>
<evidence type="ECO:0000313" key="3">
    <source>
        <dbReference type="EMBL" id="CAF1212342.1"/>
    </source>
</evidence>
<dbReference type="GO" id="GO:1902042">
    <property type="term" value="P:negative regulation of extrinsic apoptotic signaling pathway via death domain receptors"/>
    <property type="evidence" value="ECO:0007669"/>
    <property type="project" value="TreeGrafter"/>
</dbReference>
<feature type="region of interest" description="Disordered" evidence="2">
    <location>
        <begin position="827"/>
        <end position="859"/>
    </location>
</feature>
<feature type="compositionally biased region" description="Basic and acidic residues" evidence="2">
    <location>
        <begin position="652"/>
        <end position="661"/>
    </location>
</feature>
<dbReference type="OrthoDB" id="6256972at2759"/>
<organism evidence="3 5">
    <name type="scientific">Didymodactylos carnosus</name>
    <dbReference type="NCBI Taxonomy" id="1234261"/>
    <lineage>
        <taxon>Eukaryota</taxon>
        <taxon>Metazoa</taxon>
        <taxon>Spiralia</taxon>
        <taxon>Gnathifera</taxon>
        <taxon>Rotifera</taxon>
        <taxon>Eurotatoria</taxon>
        <taxon>Bdelloidea</taxon>
        <taxon>Philodinida</taxon>
        <taxon>Philodinidae</taxon>
        <taxon>Didymodactylos</taxon>
    </lineage>
</organism>
<feature type="coiled-coil region" evidence="1">
    <location>
        <begin position="358"/>
        <end position="484"/>
    </location>
</feature>
<protein>
    <submittedName>
        <fullName evidence="3">Uncharacterized protein</fullName>
    </submittedName>
</protein>
<dbReference type="Proteomes" id="UP000663829">
    <property type="component" value="Unassembled WGS sequence"/>
</dbReference>
<dbReference type="Proteomes" id="UP000681722">
    <property type="component" value="Unassembled WGS sequence"/>
</dbReference>
<dbReference type="InterPro" id="IPR038513">
    <property type="entry name" value="FAIM1_dom_sf"/>
</dbReference>
<dbReference type="EMBL" id="CAJNOQ010008993">
    <property type="protein sequence ID" value="CAF1212342.1"/>
    <property type="molecule type" value="Genomic_DNA"/>
</dbReference>
<dbReference type="Pfam" id="PF06905">
    <property type="entry name" value="FAIM1"/>
    <property type="match status" value="1"/>
</dbReference>
<evidence type="ECO:0000256" key="2">
    <source>
        <dbReference type="SAM" id="MobiDB-lite"/>
    </source>
</evidence>
<evidence type="ECO:0000313" key="4">
    <source>
        <dbReference type="EMBL" id="CAF3976312.1"/>
    </source>
</evidence>
<keyword evidence="1" id="KW-0175">Coiled coil</keyword>
<feature type="coiled-coil region" evidence="1">
    <location>
        <begin position="745"/>
        <end position="801"/>
    </location>
</feature>
<comment type="caution">
    <text evidence="3">The sequence shown here is derived from an EMBL/GenBank/DDBJ whole genome shotgun (WGS) entry which is preliminary data.</text>
</comment>
<dbReference type="Gene3D" id="2.40.128.180">
    <property type="match status" value="2"/>
</dbReference>
<gene>
    <name evidence="3" type="ORF">GPM918_LOCUS24275</name>
    <name evidence="4" type="ORF">SRO942_LOCUS24274</name>
</gene>
<feature type="compositionally biased region" description="Polar residues" evidence="2">
    <location>
        <begin position="638"/>
        <end position="651"/>
    </location>
</feature>
<dbReference type="InterPro" id="IPR010695">
    <property type="entry name" value="FAIM1"/>
</dbReference>
<dbReference type="PANTHER" id="PTHR13088">
    <property type="entry name" value="FAS APOPTOTIC INHIBITORY MOLECULE FAIM"/>
    <property type="match status" value="1"/>
</dbReference>
<keyword evidence="5" id="KW-1185">Reference proteome</keyword>